<dbReference type="InterPro" id="IPR004813">
    <property type="entry name" value="OPT"/>
</dbReference>
<accession>A0A383ADM6</accession>
<evidence type="ECO:0008006" key="8">
    <source>
        <dbReference type="Google" id="ProtNLM"/>
    </source>
</evidence>
<name>A0A383ADM6_9ZZZZ</name>
<keyword evidence="2" id="KW-0813">Transport</keyword>
<dbReference type="GO" id="GO:0016020">
    <property type="term" value="C:membrane"/>
    <property type="evidence" value="ECO:0007669"/>
    <property type="project" value="UniProtKB-SubCell"/>
</dbReference>
<evidence type="ECO:0000256" key="4">
    <source>
        <dbReference type="ARBA" id="ARBA00022989"/>
    </source>
</evidence>
<feature type="transmembrane region" description="Helical" evidence="6">
    <location>
        <begin position="30"/>
        <end position="56"/>
    </location>
</feature>
<evidence type="ECO:0000256" key="2">
    <source>
        <dbReference type="ARBA" id="ARBA00022448"/>
    </source>
</evidence>
<comment type="subcellular location">
    <subcellularLocation>
        <location evidence="1">Membrane</location>
        <topology evidence="1">Multi-pass membrane protein</topology>
    </subcellularLocation>
</comment>
<evidence type="ECO:0000256" key="5">
    <source>
        <dbReference type="ARBA" id="ARBA00023136"/>
    </source>
</evidence>
<feature type="non-terminal residue" evidence="7">
    <location>
        <position position="1"/>
    </location>
</feature>
<keyword evidence="3 6" id="KW-0812">Transmembrane</keyword>
<keyword evidence="4 6" id="KW-1133">Transmembrane helix</keyword>
<evidence type="ECO:0000256" key="6">
    <source>
        <dbReference type="SAM" id="Phobius"/>
    </source>
</evidence>
<dbReference type="AlphaFoldDB" id="A0A383ADM6"/>
<dbReference type="GO" id="GO:0035673">
    <property type="term" value="F:oligopeptide transmembrane transporter activity"/>
    <property type="evidence" value="ECO:0007669"/>
    <property type="project" value="InterPro"/>
</dbReference>
<dbReference type="EMBL" id="UINC01191189">
    <property type="protein sequence ID" value="SVE05700.1"/>
    <property type="molecule type" value="Genomic_DNA"/>
</dbReference>
<gene>
    <name evidence="7" type="ORF">METZ01_LOCUS458554</name>
</gene>
<feature type="transmembrane region" description="Helical" evidence="6">
    <location>
        <begin position="113"/>
        <end position="132"/>
    </location>
</feature>
<proteinExistence type="predicted"/>
<dbReference type="Pfam" id="PF03169">
    <property type="entry name" value="OPT"/>
    <property type="match status" value="1"/>
</dbReference>
<feature type="transmembrane region" description="Helical" evidence="6">
    <location>
        <begin position="7"/>
        <end position="24"/>
    </location>
</feature>
<organism evidence="7">
    <name type="scientific">marine metagenome</name>
    <dbReference type="NCBI Taxonomy" id="408172"/>
    <lineage>
        <taxon>unclassified sequences</taxon>
        <taxon>metagenomes</taxon>
        <taxon>ecological metagenomes</taxon>
    </lineage>
</organism>
<protein>
    <recommendedName>
        <fullName evidence="8">Oligopeptide transporter, OPT family</fullName>
    </recommendedName>
</protein>
<reference evidence="7" key="1">
    <citation type="submission" date="2018-05" db="EMBL/GenBank/DDBJ databases">
        <authorList>
            <person name="Lanie J.A."/>
            <person name="Ng W.-L."/>
            <person name="Kazmierczak K.M."/>
            <person name="Andrzejewski T.M."/>
            <person name="Davidsen T.M."/>
            <person name="Wayne K.J."/>
            <person name="Tettelin H."/>
            <person name="Glass J.I."/>
            <person name="Rusch D."/>
            <person name="Podicherti R."/>
            <person name="Tsui H.-C.T."/>
            <person name="Winkler M.E."/>
        </authorList>
    </citation>
    <scope>NUCLEOTIDE SEQUENCE</scope>
</reference>
<evidence type="ECO:0000256" key="3">
    <source>
        <dbReference type="ARBA" id="ARBA00022692"/>
    </source>
</evidence>
<feature type="transmembrane region" description="Helical" evidence="6">
    <location>
        <begin position="77"/>
        <end position="101"/>
    </location>
</feature>
<sequence>IVGGQMAWPLVITGMFLALGLILINAPSPMLIAVGMYLPFQSTSAIFVGGLVAWWLTRLMDRRKVGPEERSRALNTGVLLSSGFIAGEALMAVFLAFLVLGSEVFPWLVLPRIANSTFLGALVFLPVAYILIKVPLNAMGSNAPGVKMD</sequence>
<evidence type="ECO:0000313" key="7">
    <source>
        <dbReference type="EMBL" id="SVE05700.1"/>
    </source>
</evidence>
<evidence type="ECO:0000256" key="1">
    <source>
        <dbReference type="ARBA" id="ARBA00004141"/>
    </source>
</evidence>
<keyword evidence="5 6" id="KW-0472">Membrane</keyword>